<proteinExistence type="predicted"/>
<sequence>MTLGCQLSVAYISMLKKVYTEGGLMPLAVKQVKKALFGPGAYKNGKPYRFKSKTLEEEADARPAAAPSALG</sequence>
<dbReference type="AlphaFoldDB" id="A0A9P5C501"/>
<name>A0A9P5C501_9PLEO</name>
<evidence type="ECO:0000313" key="1">
    <source>
        <dbReference type="EMBL" id="KAF3047445.1"/>
    </source>
</evidence>
<dbReference type="Proteomes" id="UP000758155">
    <property type="component" value="Unassembled WGS sequence"/>
</dbReference>
<dbReference type="EMBL" id="SWKV01000002">
    <property type="protein sequence ID" value="KAF3047445.1"/>
    <property type="molecule type" value="Genomic_DNA"/>
</dbReference>
<organism evidence="1 2">
    <name type="scientific">Didymella heteroderae</name>
    <dbReference type="NCBI Taxonomy" id="1769908"/>
    <lineage>
        <taxon>Eukaryota</taxon>
        <taxon>Fungi</taxon>
        <taxon>Dikarya</taxon>
        <taxon>Ascomycota</taxon>
        <taxon>Pezizomycotina</taxon>
        <taxon>Dothideomycetes</taxon>
        <taxon>Pleosporomycetidae</taxon>
        <taxon>Pleosporales</taxon>
        <taxon>Pleosporineae</taxon>
        <taxon>Didymellaceae</taxon>
        <taxon>Didymella</taxon>
    </lineage>
</organism>
<evidence type="ECO:0000313" key="2">
    <source>
        <dbReference type="Proteomes" id="UP000758155"/>
    </source>
</evidence>
<dbReference type="OrthoDB" id="3649107at2759"/>
<comment type="caution">
    <text evidence="1">The sequence shown here is derived from an EMBL/GenBank/DDBJ whole genome shotgun (WGS) entry which is preliminary data.</text>
</comment>
<protein>
    <submittedName>
        <fullName evidence="1">Uncharacterized protein</fullName>
    </submittedName>
</protein>
<keyword evidence="2" id="KW-1185">Reference proteome</keyword>
<gene>
    <name evidence="1" type="ORF">E8E12_006802</name>
</gene>
<reference evidence="1" key="1">
    <citation type="submission" date="2019-04" db="EMBL/GenBank/DDBJ databases">
        <title>Sequencing of skin fungus with MAO and IRED activity.</title>
        <authorList>
            <person name="Marsaioli A.J."/>
            <person name="Bonatto J.M.C."/>
            <person name="Reis Junior O."/>
        </authorList>
    </citation>
    <scope>NUCLEOTIDE SEQUENCE</scope>
    <source>
        <strain evidence="1">28M1</strain>
    </source>
</reference>
<accession>A0A9P5C501</accession>